<gene>
    <name evidence="1" type="ORF">CgunFtcFv8_020714</name>
</gene>
<protein>
    <submittedName>
        <fullName evidence="1">Uncharacterized protein</fullName>
    </submittedName>
</protein>
<evidence type="ECO:0000313" key="1">
    <source>
        <dbReference type="EMBL" id="KAK5935345.1"/>
    </source>
</evidence>
<dbReference type="Proteomes" id="UP001331515">
    <property type="component" value="Unassembled WGS sequence"/>
</dbReference>
<dbReference type="AlphaFoldDB" id="A0AAN8E5X3"/>
<sequence length="92" mass="10864">MHPTLTQKKKSLWRKRKLPKLHPDRPASVRYLLLCCIIPVETQSHLHAMRVDQLLDSLWCCSSRISSRHYQGKRKMQIVSLVESSWQLQKAE</sequence>
<reference evidence="1 2" key="1">
    <citation type="journal article" date="2023" name="Mol. Biol. Evol.">
        <title>Genomics of Secondarily Temperate Adaptation in the Only Non-Antarctic Icefish.</title>
        <authorList>
            <person name="Rivera-Colon A.G."/>
            <person name="Rayamajhi N."/>
            <person name="Minhas B.F."/>
            <person name="Madrigal G."/>
            <person name="Bilyk K.T."/>
            <person name="Yoon V."/>
            <person name="Hune M."/>
            <person name="Gregory S."/>
            <person name="Cheng C.H.C."/>
            <person name="Catchen J.M."/>
        </authorList>
    </citation>
    <scope>NUCLEOTIDE SEQUENCE [LARGE SCALE GENOMIC DNA]</scope>
    <source>
        <tissue evidence="1">White muscle</tissue>
    </source>
</reference>
<proteinExistence type="predicted"/>
<evidence type="ECO:0000313" key="2">
    <source>
        <dbReference type="Proteomes" id="UP001331515"/>
    </source>
</evidence>
<dbReference type="EMBL" id="JAURVH010001513">
    <property type="protein sequence ID" value="KAK5935345.1"/>
    <property type="molecule type" value="Genomic_DNA"/>
</dbReference>
<keyword evidence="2" id="KW-1185">Reference proteome</keyword>
<comment type="caution">
    <text evidence="1">The sequence shown here is derived from an EMBL/GenBank/DDBJ whole genome shotgun (WGS) entry which is preliminary data.</text>
</comment>
<accession>A0AAN8E5X3</accession>
<organism evidence="1 2">
    <name type="scientific">Champsocephalus gunnari</name>
    <name type="common">Mackerel icefish</name>
    <dbReference type="NCBI Taxonomy" id="52237"/>
    <lineage>
        <taxon>Eukaryota</taxon>
        <taxon>Metazoa</taxon>
        <taxon>Chordata</taxon>
        <taxon>Craniata</taxon>
        <taxon>Vertebrata</taxon>
        <taxon>Euteleostomi</taxon>
        <taxon>Actinopterygii</taxon>
        <taxon>Neopterygii</taxon>
        <taxon>Teleostei</taxon>
        <taxon>Neoteleostei</taxon>
        <taxon>Acanthomorphata</taxon>
        <taxon>Eupercaria</taxon>
        <taxon>Perciformes</taxon>
        <taxon>Notothenioidei</taxon>
        <taxon>Channichthyidae</taxon>
        <taxon>Champsocephalus</taxon>
    </lineage>
</organism>
<name>A0AAN8E5X3_CHAGU</name>